<organism evidence="4 5">
    <name type="scientific">Oceanites oceanicus</name>
    <name type="common">Wilson's storm petrel</name>
    <name type="synonym">Procellaria oceanica</name>
    <dbReference type="NCBI Taxonomy" id="79653"/>
    <lineage>
        <taxon>Eukaryota</taxon>
        <taxon>Metazoa</taxon>
        <taxon>Chordata</taxon>
        <taxon>Craniata</taxon>
        <taxon>Vertebrata</taxon>
        <taxon>Euteleostomi</taxon>
        <taxon>Archelosauria</taxon>
        <taxon>Archosauria</taxon>
        <taxon>Dinosauria</taxon>
        <taxon>Saurischia</taxon>
        <taxon>Theropoda</taxon>
        <taxon>Coelurosauria</taxon>
        <taxon>Aves</taxon>
        <taxon>Neognathae</taxon>
        <taxon>Neoaves</taxon>
        <taxon>Aequornithes</taxon>
        <taxon>Procellariiformes</taxon>
        <taxon>Hydrobatidae</taxon>
        <taxon>Oceanites</taxon>
    </lineage>
</organism>
<evidence type="ECO:0000256" key="2">
    <source>
        <dbReference type="SAM" id="Phobius"/>
    </source>
</evidence>
<dbReference type="Pfam" id="PF26181">
    <property type="entry name" value="Ig_NUP210_13th"/>
    <property type="match status" value="1"/>
</dbReference>
<feature type="non-terminal residue" evidence="4">
    <location>
        <position position="1"/>
    </location>
</feature>
<sequence>VTGQVLRCDAIVDIIHGIQIVSTTRELYLEDSPLELKIQALDSEGNTFSTLAGLVFDWTIVKDTEGDGISDSHNALRILKFLESSYIPPSYISEMEKVAKQGDTILVSGMKTGSSKLKAKIQESVYKHVHPAEVRLLILENILLNPAYDIYLLVGTSIQYRVQKIRQGKITELMMPSDQYELQLQNNVLGPEGDLSGPVAKLDQATSVVTALQQGQTNLILGHKSIRMQGVSRLPNSTIYVVNPGYLGFTVHPGDRWVLETGRLYEITIEVYDKLSNKVYLSDSIRINTKLSKEYFEVLKSSLNGSYHYVKAIKKGQTIIDAALTSVVDQDGGVHTLPVPVRNQQDVEIYVPIVLSPSILTFPWQPKAGVYQYTIQAHGGSGNFSWSYSNQAVATVTVKGVMTTGSDIGISVIQAIDVQNPLHYGEMKVYVTEPSGMQFTPCQVEAHVGQILELPLRINGLTNVETGETVPLSDCSHFDLVVEVEKRCVFRPLQGRLKPTADFCSGVRVKAETQGYTTLTVSYTHGRVHLSASITIAAYLPLKTIDPPSVALVTLGSSKDMLFEGGPRPWVQEPSKFFRNITTEDAESIGLSFFGPPTSRNNIQHWVRVSCKSLGEQVIALTVGNNPTVTNPFPAVEPAVVKFICAVPSRLTLTPVYGSPQLDLSCPLLQQNKQVVSLRKVIGKERSISLEDGLYCQVLVFSVRFPVCSCWDAWRRCISTEEFDSNLLKVTRLETQLLCHLRYLNCFFQYEPLLPVSATIELILVEDVKVNPSDVSIYNHPDVQAELFIKEGSGYFFINTSVANVVRVAHEETQGIALVHPLLPGSVTVMIHDLCLAFPAPAKAEIYVSDIQELYVRVVDKVEIGKTVKAYVRVLDDSKKPFLAKYFAVMDLKLRAASQIVSLVPLSEALDDHTAAFLVHGMAIGQTSLTAAVADKRGQRINSAPQQIEVFPPFRLLPRKVTLIIGAMIQITSEGGPQPQSNIIFSISDEKIASVNSTGLVRGVAVGNGTVTGVVQAVDAETGKLVVVSQDKVEVEVVQLTAVRIRAPITRMKTGTQMPVYVMGITSSQTPFSFGNAVPGLTFHWSVTKRDTLDIKTRHSEASFQLPAKYNFAMDVYGRVKGRTGLKVVVKVIDPAANQFYNMARELSDEVQIQVFEKLHLVTPEVEAEEILMSPNSFIKLQTNRDRVASLSYRVLDGPDKVPVVKIDEGGFLNSGSLIGSSTIEVISQESFGINQTVVAAVKVVYPISYLRISMSPILHMQNKEALLAVPLGVTLTFTVHFHDNSGDTFHSHNSVLNFATNRDDFVQIGKGATNNTFVIRTVNVGLTLLKVWDAEHSGIADYVPLPVQHAIFPELIDVVVGDVLCLSASLINQEGLPGVWSSSLSGVLQVDSKTGVAVARDSGVVTVYYEIPGLLKTYREILINIPQRTTATHVSGVKTSLQGVAASKVIVSVGERNKNLKGECLPAQIEAIAELQPQSIINCHLDFNNEAFDFPARDIFIAEPGFDAVSGHYTCSITMHRLTDKQLKHLSMSKTALRVTASIQGSHFSGEQISTEVPFNPGFYADQTEMLLSNHYTSSDVKIFGATEILDTLEVKCGSPTVKAFEKEKSYGLPSYVVYTVSLSDPRVSSQGSLSTTLTVSSPMTDQSITIPVTVIYLTDRTGAPVRHGASLFQHFLDSYQVMFFTLFALLAGTAVMIIAYHAVFSPKEQRSHPAFTPRTTPQHSHNSFSVSPVLSFSPQSSGRKTSPSSTLWSTDYGSR</sequence>
<feature type="non-terminal residue" evidence="4">
    <location>
        <position position="1761"/>
    </location>
</feature>
<proteinExistence type="predicted"/>
<dbReference type="InterPro" id="IPR055095">
    <property type="entry name" value="NUP210_Ig_C"/>
</dbReference>
<dbReference type="SMART" id="SM00635">
    <property type="entry name" value="BID_2"/>
    <property type="match status" value="2"/>
</dbReference>
<dbReference type="Pfam" id="PF24991">
    <property type="entry name" value="Ig_NUP210_4th"/>
    <property type="match status" value="1"/>
</dbReference>
<keyword evidence="5" id="KW-1185">Reference proteome</keyword>
<name>A0A7K8TZ56_OCEOC</name>
<dbReference type="EMBL" id="VWZA01000463">
    <property type="protein sequence ID" value="NXF46930.1"/>
    <property type="molecule type" value="Genomic_DNA"/>
</dbReference>
<feature type="compositionally biased region" description="Polar residues" evidence="1">
    <location>
        <begin position="1744"/>
        <end position="1761"/>
    </location>
</feature>
<dbReference type="FunFam" id="2.60.40.1080:FF:000007">
    <property type="entry name" value="Nuclear Pore complex Protein"/>
    <property type="match status" value="1"/>
</dbReference>
<dbReference type="PANTHER" id="PTHR23019">
    <property type="entry name" value="NUCLEAR PORE MEMBRANE GLYCOPROTEIN GP210-RELATED"/>
    <property type="match status" value="1"/>
</dbReference>
<evidence type="ECO:0000259" key="3">
    <source>
        <dbReference type="SMART" id="SM00635"/>
    </source>
</evidence>
<dbReference type="InterPro" id="IPR058779">
    <property type="entry name" value="Ig_NUP210_13th"/>
</dbReference>
<dbReference type="Pfam" id="PF26182">
    <property type="entry name" value="Ig_NUP210_5th"/>
    <property type="match status" value="1"/>
</dbReference>
<keyword evidence="2" id="KW-0472">Membrane</keyword>
<accession>A0A7K8TZ56</accession>
<feature type="compositionally biased region" description="Low complexity" evidence="1">
    <location>
        <begin position="1729"/>
        <end position="1743"/>
    </location>
</feature>
<dbReference type="InterPro" id="IPR055094">
    <property type="entry name" value="NUP210_Ig15"/>
</dbReference>
<feature type="transmembrane region" description="Helical" evidence="2">
    <location>
        <begin position="1683"/>
        <end position="1705"/>
    </location>
</feature>
<feature type="domain" description="BIG2" evidence="3">
    <location>
        <begin position="349"/>
        <end position="426"/>
    </location>
</feature>
<feature type="compositionally biased region" description="Polar residues" evidence="1">
    <location>
        <begin position="1719"/>
        <end position="1728"/>
    </location>
</feature>
<keyword evidence="2" id="KW-0812">Transmembrane</keyword>
<dbReference type="InterPro" id="IPR056897">
    <property type="entry name" value="Ig_NUP210_4th"/>
</dbReference>
<dbReference type="SUPFAM" id="SSF49373">
    <property type="entry name" value="Invasin/intimin cell-adhesion fragments"/>
    <property type="match status" value="2"/>
</dbReference>
<evidence type="ECO:0000313" key="4">
    <source>
        <dbReference type="EMBL" id="NXF46930.1"/>
    </source>
</evidence>
<dbReference type="InterPro" id="IPR045197">
    <property type="entry name" value="NUP210-like"/>
</dbReference>
<dbReference type="Pfam" id="PF02368">
    <property type="entry name" value="Big_2"/>
    <property type="match status" value="1"/>
</dbReference>
<dbReference type="Pfam" id="PF24935">
    <property type="entry name" value="Ig_NUP210_6th"/>
    <property type="match status" value="1"/>
</dbReference>
<dbReference type="PANTHER" id="PTHR23019:SF2">
    <property type="entry name" value="NUCLEAR PORE MEMBRANE GLYCOPROTEIN 210"/>
    <property type="match status" value="1"/>
</dbReference>
<dbReference type="OrthoDB" id="361283at2759"/>
<dbReference type="Pfam" id="PF22959">
    <property type="entry name" value="Ig_NUP210_15th"/>
    <property type="match status" value="1"/>
</dbReference>
<dbReference type="InterPro" id="IPR055099">
    <property type="entry name" value="Ig_NUP210_7th"/>
</dbReference>
<gene>
    <name evidence="4" type="primary">Nup210</name>
    <name evidence="4" type="ORF">OCEOCE_R06115</name>
</gene>
<dbReference type="InterPro" id="IPR003343">
    <property type="entry name" value="Big_2"/>
</dbReference>
<dbReference type="InterPro" id="IPR055097">
    <property type="entry name" value="Ig_NUP210_2nd"/>
</dbReference>
<dbReference type="GO" id="GO:0005643">
    <property type="term" value="C:nuclear pore"/>
    <property type="evidence" value="ECO:0007669"/>
    <property type="project" value="TreeGrafter"/>
</dbReference>
<keyword evidence="2" id="KW-1133">Transmembrane helix</keyword>
<evidence type="ECO:0000313" key="5">
    <source>
        <dbReference type="Proteomes" id="UP000569728"/>
    </source>
</evidence>
<reference evidence="4 5" key="1">
    <citation type="submission" date="2019-09" db="EMBL/GenBank/DDBJ databases">
        <title>Bird 10,000 Genomes (B10K) Project - Family phase.</title>
        <authorList>
            <person name="Zhang G."/>
        </authorList>
    </citation>
    <scope>NUCLEOTIDE SEQUENCE [LARGE SCALE GENOMIC DNA]</scope>
    <source>
        <strain evidence="4">B10K-CU-031-11</strain>
        <tissue evidence="4">Muscle</tissue>
    </source>
</reference>
<dbReference type="InterPro" id="IPR056899">
    <property type="entry name" value="Ig_NUP210_9th"/>
</dbReference>
<dbReference type="Pfam" id="PF25354">
    <property type="entry name" value="Ig_NUP210_16th"/>
    <property type="match status" value="1"/>
</dbReference>
<feature type="domain" description="BIG2" evidence="3">
    <location>
        <begin position="950"/>
        <end position="1025"/>
    </location>
</feature>
<protein>
    <submittedName>
        <fullName evidence="4">PO210 protein</fullName>
    </submittedName>
</protein>
<dbReference type="Pfam" id="PF22957">
    <property type="entry name" value="NUP210_Ig"/>
    <property type="match status" value="1"/>
</dbReference>
<dbReference type="InterPro" id="IPR055098">
    <property type="entry name" value="Ig_NUP210_3rd"/>
</dbReference>
<dbReference type="Pfam" id="PF26183">
    <property type="entry name" value="Ig_NUP210_14th"/>
    <property type="match status" value="1"/>
</dbReference>
<dbReference type="Pfam" id="PF24902">
    <property type="entry name" value="Ig_NUP210_9th"/>
    <property type="match status" value="1"/>
</dbReference>
<dbReference type="Proteomes" id="UP000569728">
    <property type="component" value="Unassembled WGS sequence"/>
</dbReference>
<feature type="region of interest" description="Disordered" evidence="1">
    <location>
        <begin position="1712"/>
        <end position="1761"/>
    </location>
</feature>
<dbReference type="Pfam" id="PF22962">
    <property type="entry name" value="Ig_NUP210_7th"/>
    <property type="match status" value="1"/>
</dbReference>
<dbReference type="InterPro" id="IPR056898">
    <property type="entry name" value="Ig_NUP210_6th"/>
</dbReference>
<evidence type="ECO:0000256" key="1">
    <source>
        <dbReference type="SAM" id="MobiDB-lite"/>
    </source>
</evidence>
<dbReference type="Gene3D" id="2.60.40.1080">
    <property type="match status" value="1"/>
</dbReference>
<comment type="caution">
    <text evidence="4">The sequence shown here is derived from an EMBL/GenBank/DDBJ whole genome shotgun (WGS) entry which is preliminary data.</text>
</comment>
<dbReference type="Pfam" id="PF22969">
    <property type="entry name" value="Ig_NUP210_2nd"/>
    <property type="match status" value="1"/>
</dbReference>
<dbReference type="InterPro" id="IPR008964">
    <property type="entry name" value="Invasin/intimin_cell_adhesion"/>
</dbReference>
<dbReference type="InterPro" id="IPR057586">
    <property type="entry name" value="Ig_NUP210_16th"/>
</dbReference>
<dbReference type="Pfam" id="PF22963">
    <property type="entry name" value="Ig_NUP210_3rd"/>
    <property type="match status" value="1"/>
</dbReference>